<protein>
    <recommendedName>
        <fullName evidence="3 9">Protein ROT1</fullName>
    </recommendedName>
</protein>
<keyword evidence="8 9" id="KW-0472">Membrane</keyword>
<keyword evidence="4 10" id="KW-0812">Transmembrane</keyword>
<dbReference type="EMBL" id="PUHW01000289">
    <property type="protein sequence ID" value="KAG0687260.1"/>
    <property type="molecule type" value="Genomic_DNA"/>
</dbReference>
<evidence type="ECO:0000256" key="6">
    <source>
        <dbReference type="ARBA" id="ARBA00022824"/>
    </source>
</evidence>
<organism evidence="11 12">
    <name type="scientific">Pichia californica</name>
    <dbReference type="NCBI Taxonomy" id="460514"/>
    <lineage>
        <taxon>Eukaryota</taxon>
        <taxon>Fungi</taxon>
        <taxon>Dikarya</taxon>
        <taxon>Ascomycota</taxon>
        <taxon>Saccharomycotina</taxon>
        <taxon>Pichiomycetes</taxon>
        <taxon>Pichiales</taxon>
        <taxon>Pichiaceae</taxon>
        <taxon>Pichia</taxon>
    </lineage>
</organism>
<dbReference type="GO" id="GO:0005789">
    <property type="term" value="C:endoplasmic reticulum membrane"/>
    <property type="evidence" value="ECO:0007669"/>
    <property type="project" value="UniProtKB-SubCell"/>
</dbReference>
<dbReference type="Proteomes" id="UP000697127">
    <property type="component" value="Unassembled WGS sequence"/>
</dbReference>
<keyword evidence="6 9" id="KW-0256">Endoplasmic reticulum</keyword>
<evidence type="ECO:0000256" key="2">
    <source>
        <dbReference type="ARBA" id="ARBA00007149"/>
    </source>
</evidence>
<keyword evidence="12" id="KW-1185">Reference proteome</keyword>
<proteinExistence type="inferred from homology"/>
<evidence type="ECO:0000256" key="10">
    <source>
        <dbReference type="SAM" id="Phobius"/>
    </source>
</evidence>
<keyword evidence="5" id="KW-0732">Signal</keyword>
<evidence type="ECO:0000256" key="1">
    <source>
        <dbReference type="ARBA" id="ARBA00004115"/>
    </source>
</evidence>
<dbReference type="GO" id="GO:0051082">
    <property type="term" value="F:unfolded protein binding"/>
    <property type="evidence" value="ECO:0007669"/>
    <property type="project" value="TreeGrafter"/>
</dbReference>
<comment type="function">
    <text evidence="9">Required for normal levels of the cell wall 1,6-beta-glucan. Involved in a protein folding machinery chaperoning proteins acting in various physiological processes including cell wall synthesis and lysis of autophagic bodies.</text>
</comment>
<gene>
    <name evidence="11" type="primary">ROT1</name>
    <name evidence="11" type="ORF">C6P40_002587</name>
</gene>
<evidence type="ECO:0000256" key="3">
    <source>
        <dbReference type="ARBA" id="ARBA00017291"/>
    </source>
</evidence>
<evidence type="ECO:0000313" key="11">
    <source>
        <dbReference type="EMBL" id="KAG0687260.1"/>
    </source>
</evidence>
<name>A0A9P7BEN3_9ASCO</name>
<dbReference type="PANTHER" id="PTHR28090">
    <property type="entry name" value="PROTEIN ROT1"/>
    <property type="match status" value="1"/>
</dbReference>
<accession>A0A9P7BEN3</accession>
<feature type="transmembrane region" description="Helical" evidence="10">
    <location>
        <begin position="252"/>
        <end position="270"/>
    </location>
</feature>
<comment type="subcellular location">
    <subcellularLocation>
        <location evidence="1">Endoplasmic reticulum membrane</location>
        <topology evidence="1">Single-pass type I membrane protein</topology>
    </subcellularLocation>
</comment>
<sequence length="271" mass="29765">MINLINKIFGTSSSSSSSSSLSSSASASTSAASSDTDTTSDSIVGTWSSKANTVFTGPGFYDPVDELLIEPALPGISYSFTEDGYWEEAIYQVTSNPKNHSCAAAVLIFQHGTYTKDDNGTLTLTPFDIDGRQLLSQPCDDGGVSLYSRYNQTEVFKAYQVYVDGYHGRWRIDLIKSNGAYLQPLYLAFQPPQMLPTITMNPTASASATNSANKLVRREFGLDLSLSERIQRSLENRYKTNAIKKDSFNYTFWWWTSASLMGLGAALFVLT</sequence>
<evidence type="ECO:0000313" key="12">
    <source>
        <dbReference type="Proteomes" id="UP000697127"/>
    </source>
</evidence>
<dbReference type="PANTHER" id="PTHR28090:SF1">
    <property type="entry name" value="PROTEIN ROT1"/>
    <property type="match status" value="1"/>
</dbReference>
<comment type="similarity">
    <text evidence="2 9">Belongs to the ROT1 family.</text>
</comment>
<evidence type="ECO:0000256" key="4">
    <source>
        <dbReference type="ARBA" id="ARBA00022692"/>
    </source>
</evidence>
<comment type="caution">
    <text evidence="11">The sequence shown here is derived from an EMBL/GenBank/DDBJ whole genome shotgun (WGS) entry which is preliminary data.</text>
</comment>
<evidence type="ECO:0000256" key="5">
    <source>
        <dbReference type="ARBA" id="ARBA00022729"/>
    </source>
</evidence>
<reference evidence="11" key="1">
    <citation type="submission" date="2020-11" db="EMBL/GenBank/DDBJ databases">
        <title>Kefir isolates.</title>
        <authorList>
            <person name="Marcisauskas S."/>
            <person name="Kim Y."/>
            <person name="Blasche S."/>
        </authorList>
    </citation>
    <scope>NUCLEOTIDE SEQUENCE</scope>
    <source>
        <strain evidence="11">Olga-1</strain>
    </source>
</reference>
<dbReference type="AlphaFoldDB" id="A0A9P7BEN3"/>
<dbReference type="GO" id="GO:0006458">
    <property type="term" value="P:'de novo' protein folding"/>
    <property type="evidence" value="ECO:0007669"/>
    <property type="project" value="InterPro"/>
</dbReference>
<dbReference type="InterPro" id="IPR019623">
    <property type="entry name" value="Rot1"/>
</dbReference>
<dbReference type="Pfam" id="PF10681">
    <property type="entry name" value="Rot1"/>
    <property type="match status" value="1"/>
</dbReference>
<dbReference type="PIRSF" id="PIRSF017290">
    <property type="entry name" value="ROT1_prd"/>
    <property type="match status" value="1"/>
</dbReference>
<evidence type="ECO:0000256" key="7">
    <source>
        <dbReference type="ARBA" id="ARBA00022989"/>
    </source>
</evidence>
<evidence type="ECO:0000256" key="8">
    <source>
        <dbReference type="ARBA" id="ARBA00023136"/>
    </source>
</evidence>
<dbReference type="GO" id="GO:0007118">
    <property type="term" value="P:budding cell apical bud growth"/>
    <property type="evidence" value="ECO:0007669"/>
    <property type="project" value="TreeGrafter"/>
</dbReference>
<evidence type="ECO:0000256" key="9">
    <source>
        <dbReference type="PIRNR" id="PIRNR017290"/>
    </source>
</evidence>
<keyword evidence="7 10" id="KW-1133">Transmembrane helix</keyword>